<dbReference type="GeneID" id="87806925"/>
<dbReference type="InterPro" id="IPR000873">
    <property type="entry name" value="AMP-dep_synth/lig_dom"/>
</dbReference>
<dbReference type="GO" id="GO:0016405">
    <property type="term" value="F:CoA-ligase activity"/>
    <property type="evidence" value="ECO:0007669"/>
    <property type="project" value="TreeGrafter"/>
</dbReference>
<dbReference type="InterPro" id="IPR020845">
    <property type="entry name" value="AMP-binding_CS"/>
</dbReference>
<keyword evidence="4" id="KW-1185">Reference proteome</keyword>
<dbReference type="PROSITE" id="PS00208">
    <property type="entry name" value="PLANT_GLOBIN"/>
    <property type="match status" value="1"/>
</dbReference>
<dbReference type="PROSITE" id="PS00455">
    <property type="entry name" value="AMP_BINDING"/>
    <property type="match status" value="1"/>
</dbReference>
<dbReference type="InterPro" id="IPR045851">
    <property type="entry name" value="AMP-bd_C_sf"/>
</dbReference>
<dbReference type="SUPFAM" id="SSF56801">
    <property type="entry name" value="Acetyl-CoA synthetase-like"/>
    <property type="match status" value="1"/>
</dbReference>
<feature type="domain" description="AMP-binding enzyme C-terminal" evidence="2">
    <location>
        <begin position="500"/>
        <end position="576"/>
    </location>
</feature>
<name>A0AAF1BHF6_9TREE</name>
<dbReference type="PANTHER" id="PTHR24096">
    <property type="entry name" value="LONG-CHAIN-FATTY-ACID--COA LIGASE"/>
    <property type="match status" value="1"/>
</dbReference>
<evidence type="ECO:0000259" key="1">
    <source>
        <dbReference type="Pfam" id="PF00501"/>
    </source>
</evidence>
<dbReference type="InterPro" id="IPR025110">
    <property type="entry name" value="AMP-bd_C"/>
</dbReference>
<dbReference type="Gene3D" id="3.30.300.30">
    <property type="match status" value="1"/>
</dbReference>
<dbReference type="GO" id="GO:0019748">
    <property type="term" value="P:secondary metabolic process"/>
    <property type="evidence" value="ECO:0007669"/>
    <property type="project" value="TreeGrafter"/>
</dbReference>
<dbReference type="PANTHER" id="PTHR24096:SF393">
    <property type="entry name" value="LIGASE, PUTATIVE-RELATED"/>
    <property type="match status" value="1"/>
</dbReference>
<sequence>MAKQPPTLAETDAIITSQPAFALADVVIKGITHKAWAAQPPTYRAYLLPRFERWSDRTFIDAPPPEPRPKHERESITYGQALEQAYAVAGFLRARGAGVGTKIAIVGFNSINWAVAWVAIHLIGAVPVMVNAALTPDALLHSLKITHPALVLADAQSGDTLAPLADKLRAAGVGDVYSYHPNGHLKHAVPVLDFASLVGQNAAFVEQVKRGEGLETLGADSDGTIFFTSGTTGYPKAVLSSQRGGLHNYLSSYVAPLRAALRMGAPIDMAMALVMAQDSPPVTLLAVPLFHATGCFGQLVRGVNDGNKIVLLRRWNVDDAVALMVEHKVDMVGGVPAIPNAILQSGKLPADFVMRGLSYGGAPPPARLVADIVKRWPTAGAATAWGMTETNAIHTIHAGPDYLARPTSAGPPVPTVQIRIVDPETRKELPQGTAGLVLAKGPNVMLEYYGNPKATAAVLDKDGWLDTGDGGYIDPEGWLFITDRIKDIIIRGGENIPSTEVENALFTDSRVAEAAAVPIPDDTLGEVVGVAVSLRKGAKATGDELIAIASPNLRPHARPVFIWVSDTPLDRNANGKLVKKDIKGKLLTAFKRSKGKL</sequence>
<dbReference type="AlphaFoldDB" id="A0AAF1BHF6"/>
<dbReference type="EMBL" id="CP086716">
    <property type="protein sequence ID" value="WOO80172.1"/>
    <property type="molecule type" value="Genomic_DNA"/>
</dbReference>
<dbReference type="Pfam" id="PF00501">
    <property type="entry name" value="AMP-binding"/>
    <property type="match status" value="1"/>
</dbReference>
<dbReference type="RefSeq" id="XP_062626204.1">
    <property type="nucleotide sequence ID" value="XM_062770220.1"/>
</dbReference>
<organism evidence="3 4">
    <name type="scientific">Vanrija pseudolonga</name>
    <dbReference type="NCBI Taxonomy" id="143232"/>
    <lineage>
        <taxon>Eukaryota</taxon>
        <taxon>Fungi</taxon>
        <taxon>Dikarya</taxon>
        <taxon>Basidiomycota</taxon>
        <taxon>Agaricomycotina</taxon>
        <taxon>Tremellomycetes</taxon>
        <taxon>Trichosporonales</taxon>
        <taxon>Trichosporonaceae</taxon>
        <taxon>Vanrija</taxon>
    </lineage>
</organism>
<dbReference type="Gene3D" id="3.40.50.12780">
    <property type="entry name" value="N-terminal domain of ligase-like"/>
    <property type="match status" value="1"/>
</dbReference>
<dbReference type="InterPro" id="IPR019824">
    <property type="entry name" value="Leghaemoglobin_Fe_BS"/>
</dbReference>
<gene>
    <name evidence="3" type="primary">yngI_0</name>
    <name evidence="3" type="ORF">LOC62_03G003684</name>
</gene>
<dbReference type="Proteomes" id="UP000827549">
    <property type="component" value="Chromosome 3"/>
</dbReference>
<evidence type="ECO:0000313" key="4">
    <source>
        <dbReference type="Proteomes" id="UP000827549"/>
    </source>
</evidence>
<dbReference type="InterPro" id="IPR042099">
    <property type="entry name" value="ANL_N_sf"/>
</dbReference>
<evidence type="ECO:0000313" key="3">
    <source>
        <dbReference type="EMBL" id="WOO80172.1"/>
    </source>
</evidence>
<dbReference type="GO" id="GO:0020037">
    <property type="term" value="F:heme binding"/>
    <property type="evidence" value="ECO:0007669"/>
    <property type="project" value="InterPro"/>
</dbReference>
<protein>
    <submittedName>
        <fullName evidence="3">Acyl-CoA synthetase YngI</fullName>
    </submittedName>
</protein>
<accession>A0AAF1BHF6</accession>
<reference evidence="3" key="1">
    <citation type="submission" date="2023-10" db="EMBL/GenBank/DDBJ databases">
        <authorList>
            <person name="Noh H."/>
        </authorList>
    </citation>
    <scope>NUCLEOTIDE SEQUENCE</scope>
    <source>
        <strain evidence="3">DUCC4014</strain>
    </source>
</reference>
<dbReference type="GO" id="GO:0019825">
    <property type="term" value="F:oxygen binding"/>
    <property type="evidence" value="ECO:0007669"/>
    <property type="project" value="InterPro"/>
</dbReference>
<feature type="domain" description="AMP-dependent synthetase/ligase" evidence="1">
    <location>
        <begin position="53"/>
        <end position="449"/>
    </location>
</feature>
<proteinExistence type="predicted"/>
<dbReference type="Pfam" id="PF13193">
    <property type="entry name" value="AMP-binding_C"/>
    <property type="match status" value="1"/>
</dbReference>
<evidence type="ECO:0000259" key="2">
    <source>
        <dbReference type="Pfam" id="PF13193"/>
    </source>
</evidence>